<dbReference type="RefSeq" id="WP_222990442.1">
    <property type="nucleotide sequence ID" value="NZ_JAINVV010000006.1"/>
</dbReference>
<protein>
    <recommendedName>
        <fullName evidence="5">Tetratricopeptide repeat protein</fullName>
    </recommendedName>
</protein>
<gene>
    <name evidence="2" type="ORF">K7G82_13555</name>
    <name evidence="3" type="ORF">K7G82_29430</name>
</gene>
<sequence>MLHFPILHRSGAMALALATLMAMPAAAETVMPANMLLSGDSGTNLEAELNACAMFQDDLSINIKACDVALARRDLKRHDRARLLHARSYAKVGVNDFRGALRDIEKAIKLLPGVAGQEAQQCWILAGLDENLDRAKLSCLKSLELGSPNYRLFDSLGLISFRKGEFQKAFTYYDIASFNGTWTPAVYGKLLSIKAYLALSDEQIALGKRSLQADGIGKVEELNDPAGLRQLFGGHLKVAESAFLKFSEKEQREARASFERFGLSETTVDAAARKIMAEHPLR</sequence>
<dbReference type="Gene3D" id="1.25.40.10">
    <property type="entry name" value="Tetratricopeptide repeat domain"/>
    <property type="match status" value="1"/>
</dbReference>
<proteinExistence type="predicted"/>
<feature type="signal peptide" evidence="1">
    <location>
        <begin position="1"/>
        <end position="27"/>
    </location>
</feature>
<evidence type="ECO:0000313" key="2">
    <source>
        <dbReference type="EMBL" id="MBY8823326.1"/>
    </source>
</evidence>
<organism evidence="2 4">
    <name type="scientific">Sphingomonas colocasiae</name>
    <dbReference type="NCBI Taxonomy" id="1848973"/>
    <lineage>
        <taxon>Bacteria</taxon>
        <taxon>Pseudomonadati</taxon>
        <taxon>Pseudomonadota</taxon>
        <taxon>Alphaproteobacteria</taxon>
        <taxon>Sphingomonadales</taxon>
        <taxon>Sphingomonadaceae</taxon>
        <taxon>Sphingomonas</taxon>
    </lineage>
</organism>
<dbReference type="EMBL" id="JAINVV010000018">
    <property type="protein sequence ID" value="MBY8826461.1"/>
    <property type="molecule type" value="Genomic_DNA"/>
</dbReference>
<evidence type="ECO:0000313" key="3">
    <source>
        <dbReference type="EMBL" id="MBY8826461.1"/>
    </source>
</evidence>
<evidence type="ECO:0000256" key="1">
    <source>
        <dbReference type="SAM" id="SignalP"/>
    </source>
</evidence>
<reference evidence="2 4" key="1">
    <citation type="submission" date="2021-08" db="EMBL/GenBank/DDBJ databases">
        <authorList>
            <person name="Tuo L."/>
        </authorList>
    </citation>
    <scope>NUCLEOTIDE SEQUENCE [LARGE SCALE GENOMIC DNA]</scope>
    <source>
        <strain evidence="2 4">JCM 31229</strain>
    </source>
</reference>
<name>A0ABS7PQ06_9SPHN</name>
<accession>A0ABS7PQ06</accession>
<evidence type="ECO:0000313" key="4">
    <source>
        <dbReference type="Proteomes" id="UP000706039"/>
    </source>
</evidence>
<keyword evidence="4" id="KW-1185">Reference proteome</keyword>
<comment type="caution">
    <text evidence="2">The sequence shown here is derived from an EMBL/GenBank/DDBJ whole genome shotgun (WGS) entry which is preliminary data.</text>
</comment>
<dbReference type="SUPFAM" id="SSF48452">
    <property type="entry name" value="TPR-like"/>
    <property type="match status" value="1"/>
</dbReference>
<dbReference type="EMBL" id="JAINVV010000006">
    <property type="protein sequence ID" value="MBY8823326.1"/>
    <property type="molecule type" value="Genomic_DNA"/>
</dbReference>
<dbReference type="Proteomes" id="UP000706039">
    <property type="component" value="Unassembled WGS sequence"/>
</dbReference>
<dbReference type="InterPro" id="IPR011990">
    <property type="entry name" value="TPR-like_helical_dom_sf"/>
</dbReference>
<feature type="chain" id="PRO_5045032201" description="Tetratricopeptide repeat protein" evidence="1">
    <location>
        <begin position="28"/>
        <end position="282"/>
    </location>
</feature>
<evidence type="ECO:0008006" key="5">
    <source>
        <dbReference type="Google" id="ProtNLM"/>
    </source>
</evidence>
<keyword evidence="1" id="KW-0732">Signal</keyword>